<feature type="domain" description="SGNH hydrolase-type esterase" evidence="1">
    <location>
        <begin position="54"/>
        <end position="295"/>
    </location>
</feature>
<protein>
    <submittedName>
        <fullName evidence="2">Unannotated protein</fullName>
    </submittedName>
</protein>
<proteinExistence type="predicted"/>
<gene>
    <name evidence="2" type="ORF">UFOPK3564_03626</name>
</gene>
<dbReference type="InterPro" id="IPR036514">
    <property type="entry name" value="SGNH_hydro_sf"/>
</dbReference>
<accession>A0A6J7KD64</accession>
<dbReference type="EMBL" id="CAFBMK010000370">
    <property type="protein sequence ID" value="CAB4953505.1"/>
    <property type="molecule type" value="Genomic_DNA"/>
</dbReference>
<organism evidence="2">
    <name type="scientific">freshwater metagenome</name>
    <dbReference type="NCBI Taxonomy" id="449393"/>
    <lineage>
        <taxon>unclassified sequences</taxon>
        <taxon>metagenomes</taxon>
        <taxon>ecological metagenomes</taxon>
    </lineage>
</organism>
<sequence length="314" mass="32784">MSAPDPWTAGPRRALALAVLVLAGVALAVLGLAQDRRTQAPPVVAAAPLQVVSLGDSLSRGVQPVGAGGAAVATDRGYPPRLTRLLRARHPDVRLVEAGCGGADVGTLLRGGRCAPRAPVPYAGDGPSSSQVAWAVRELRSRGDAPTLVTLDVGGNDLLRCLRPDRRALERCLAAQRPGLERGLRAIARRLRAAAGPRTVLVGATVHDPFVGLLRVGGAPRDVVLALHRAIHDRTNPRLARILRREGWLVADLGRALGGGGTTSGRDPTAVRAACELTWMCAVGDVHLQDAGYARAARLFDRVSRSAVDRAVGG</sequence>
<name>A0A6J7KD64_9ZZZZ</name>
<evidence type="ECO:0000259" key="1">
    <source>
        <dbReference type="Pfam" id="PF13472"/>
    </source>
</evidence>
<dbReference type="InterPro" id="IPR013830">
    <property type="entry name" value="SGNH_hydro"/>
</dbReference>
<dbReference type="SUPFAM" id="SSF52266">
    <property type="entry name" value="SGNH hydrolase"/>
    <property type="match status" value="1"/>
</dbReference>
<dbReference type="AlphaFoldDB" id="A0A6J7KD64"/>
<dbReference type="Gene3D" id="3.40.50.1110">
    <property type="entry name" value="SGNH hydrolase"/>
    <property type="match status" value="1"/>
</dbReference>
<evidence type="ECO:0000313" key="2">
    <source>
        <dbReference type="EMBL" id="CAB4953505.1"/>
    </source>
</evidence>
<dbReference type="Pfam" id="PF13472">
    <property type="entry name" value="Lipase_GDSL_2"/>
    <property type="match status" value="1"/>
</dbReference>
<reference evidence="2" key="1">
    <citation type="submission" date="2020-05" db="EMBL/GenBank/DDBJ databases">
        <authorList>
            <person name="Chiriac C."/>
            <person name="Salcher M."/>
            <person name="Ghai R."/>
            <person name="Kavagutti S V."/>
        </authorList>
    </citation>
    <scope>NUCLEOTIDE SEQUENCE</scope>
</reference>